<evidence type="ECO:0000313" key="1">
    <source>
        <dbReference type="EMBL" id="KAI4368754.1"/>
    </source>
</evidence>
<name>A0ACB9QQ42_9MYRT</name>
<keyword evidence="2" id="KW-1185">Reference proteome</keyword>
<dbReference type="Proteomes" id="UP001057402">
    <property type="component" value="Chromosome 5"/>
</dbReference>
<sequence length="290" mass="30647">MISSLALAALNGERAVSCSSSPESSLSLPLSLLPYGISLCVLAVAALSVEIRVDGCPSVVPFRTRPGASSGILLGAATLPAVLLAKLIQLWRGSLLDQFSSEEIDYLKMLYWTASASCIGVLLFLTICMQRSSSQSSTDAHAHQNAKIITICITVYGALCFVSLMTISQLGLEHAFNIFLVAFHGLAAVILIQHALKTFPSCASIGEALLVTAGLVLYSGDMLACALVKVNEKFILSDSISSWFGNKRSERSVVIQGLLLGLLVFSSCFQVSASNPGSCYESGLRDSGTK</sequence>
<dbReference type="EMBL" id="CM042884">
    <property type="protein sequence ID" value="KAI4368754.1"/>
    <property type="molecule type" value="Genomic_DNA"/>
</dbReference>
<reference evidence="2" key="1">
    <citation type="journal article" date="2023" name="Front. Plant Sci.">
        <title>Chromosomal-level genome assembly of Melastoma candidum provides insights into trichome evolution.</title>
        <authorList>
            <person name="Zhong Y."/>
            <person name="Wu W."/>
            <person name="Sun C."/>
            <person name="Zou P."/>
            <person name="Liu Y."/>
            <person name="Dai S."/>
            <person name="Zhou R."/>
        </authorList>
    </citation>
    <scope>NUCLEOTIDE SEQUENCE [LARGE SCALE GENOMIC DNA]</scope>
</reference>
<protein>
    <submittedName>
        <fullName evidence="1">Uncharacterized protein</fullName>
    </submittedName>
</protein>
<evidence type="ECO:0000313" key="2">
    <source>
        <dbReference type="Proteomes" id="UP001057402"/>
    </source>
</evidence>
<gene>
    <name evidence="1" type="ORF">MLD38_017273</name>
</gene>
<proteinExistence type="predicted"/>
<organism evidence="1 2">
    <name type="scientific">Melastoma candidum</name>
    <dbReference type="NCBI Taxonomy" id="119954"/>
    <lineage>
        <taxon>Eukaryota</taxon>
        <taxon>Viridiplantae</taxon>
        <taxon>Streptophyta</taxon>
        <taxon>Embryophyta</taxon>
        <taxon>Tracheophyta</taxon>
        <taxon>Spermatophyta</taxon>
        <taxon>Magnoliopsida</taxon>
        <taxon>eudicotyledons</taxon>
        <taxon>Gunneridae</taxon>
        <taxon>Pentapetalae</taxon>
        <taxon>rosids</taxon>
        <taxon>malvids</taxon>
        <taxon>Myrtales</taxon>
        <taxon>Melastomataceae</taxon>
        <taxon>Melastomatoideae</taxon>
        <taxon>Melastomateae</taxon>
        <taxon>Melastoma</taxon>
    </lineage>
</organism>
<comment type="caution">
    <text evidence="1">The sequence shown here is derived from an EMBL/GenBank/DDBJ whole genome shotgun (WGS) entry which is preliminary data.</text>
</comment>
<accession>A0ACB9QQ42</accession>